<evidence type="ECO:0000313" key="1">
    <source>
        <dbReference type="EMBL" id="CAH6723531.1"/>
    </source>
</evidence>
<accession>A0ACA9YFJ7</accession>
<protein>
    <submittedName>
        <fullName evidence="1">Nucleus export protein Brr6p</fullName>
    </submittedName>
</protein>
<evidence type="ECO:0000313" key="2">
    <source>
        <dbReference type="Proteomes" id="UP001152531"/>
    </source>
</evidence>
<dbReference type="EMBL" id="CALSDN010000016">
    <property type="protein sequence ID" value="CAH6723531.1"/>
    <property type="molecule type" value="Genomic_DNA"/>
</dbReference>
<gene>
    <name evidence="1" type="ORF">CLIB1444_16S00892</name>
</gene>
<keyword evidence="2" id="KW-1185">Reference proteome</keyword>
<name>A0ACA9YFJ7_9ASCO</name>
<organism evidence="1 2">
    <name type="scientific">[Candida] jaroonii</name>
    <dbReference type="NCBI Taxonomy" id="467808"/>
    <lineage>
        <taxon>Eukaryota</taxon>
        <taxon>Fungi</taxon>
        <taxon>Dikarya</taxon>
        <taxon>Ascomycota</taxon>
        <taxon>Saccharomycotina</taxon>
        <taxon>Pichiomycetes</taxon>
        <taxon>Debaryomycetaceae</taxon>
        <taxon>Yamadazyma</taxon>
    </lineage>
</organism>
<sequence length="275" mass="31985">MNSTFDNYDIRSESTPKSIIKRQSANSPKKVNFSPTKEVKNFKDYFDSSDESIRSNRVNDSQNKYDEILHEPLINRIITDSNIPYVLSLYLQLIFNIIIIGLICYFIIIFIQTIKSDINNKLQLYISDTLQEISKCSRHYYRNKCDEAKVPPILEDKCTNWMKCMNRDPQLIGKSKITAEIFADIINGFIKPISWKSIFFLITLIIGSLLTTNVVFNSYRNPHNIEIDKLQMIIKHQNVLIEDLKTLKTSRPSLDYLDDLDNELSISSPLNKKSR</sequence>
<reference evidence="1" key="1">
    <citation type="submission" date="2022-06" db="EMBL/GenBank/DDBJ databases">
        <authorList>
            <person name="Legras J.-L."/>
            <person name="Devillers H."/>
            <person name="Grondin C."/>
        </authorList>
    </citation>
    <scope>NUCLEOTIDE SEQUENCE</scope>
    <source>
        <strain evidence="1">CLIB 1444</strain>
    </source>
</reference>
<dbReference type="Proteomes" id="UP001152531">
    <property type="component" value="Unassembled WGS sequence"/>
</dbReference>
<comment type="caution">
    <text evidence="1">The sequence shown here is derived from an EMBL/GenBank/DDBJ whole genome shotgun (WGS) entry which is preliminary data.</text>
</comment>
<proteinExistence type="predicted"/>